<dbReference type="Pfam" id="PF02319">
    <property type="entry name" value="WHD_E2F_TDP"/>
    <property type="match status" value="1"/>
</dbReference>
<dbReference type="CDD" id="cd14660">
    <property type="entry name" value="E2F_DD"/>
    <property type="match status" value="1"/>
</dbReference>
<proteinExistence type="inferred from homology"/>
<dbReference type="AlphaFoldDB" id="A0AAJ6QUI8"/>
<dbReference type="PANTHER" id="PTHR12081:SF18">
    <property type="entry name" value="TRANSCRIPTION FACTOR E2F2-RELATED"/>
    <property type="match status" value="1"/>
</dbReference>
<name>A0AAJ6QUI8_9ACAR</name>
<evidence type="ECO:0000256" key="1">
    <source>
        <dbReference type="ARBA" id="ARBA00010940"/>
    </source>
</evidence>
<dbReference type="FunFam" id="1.10.10.10:FF:000008">
    <property type="entry name" value="E2F transcription factor 1"/>
    <property type="match status" value="1"/>
</dbReference>
<feature type="region of interest" description="Disordered" evidence="6">
    <location>
        <begin position="226"/>
        <end position="288"/>
    </location>
</feature>
<evidence type="ECO:0000256" key="2">
    <source>
        <dbReference type="ARBA" id="ARBA00023015"/>
    </source>
</evidence>
<feature type="compositionally biased region" description="Polar residues" evidence="6">
    <location>
        <begin position="265"/>
        <end position="274"/>
    </location>
</feature>
<dbReference type="InterPro" id="IPR015633">
    <property type="entry name" value="E2F"/>
</dbReference>
<dbReference type="RefSeq" id="XP_003744349.1">
    <property type="nucleotide sequence ID" value="XM_003744301.1"/>
</dbReference>
<dbReference type="SMART" id="SM01372">
    <property type="entry name" value="E2F_TDP"/>
    <property type="match status" value="1"/>
</dbReference>
<dbReference type="GO" id="GO:0000978">
    <property type="term" value="F:RNA polymerase II cis-regulatory region sequence-specific DNA binding"/>
    <property type="evidence" value="ECO:0007669"/>
    <property type="project" value="InterPro"/>
</dbReference>
<sequence length="347" mass="38911">MAVDQTLLRTEKSLGLLTTKFVDLLKEAPEGVLDLKTAVEVLEVRQKRRIYDITNVLEGIGLIEKKTKNSIIWKGGGPGCNTEELTQRRLEFSAQVEELKKIEDALDDHLKQAKQSVVNVKEDISNRGKAYISYRDLWDVMEAGSILTIRGPADTTLKVFDPSSHREEETNSFYVHCKSDHGPVEVHLIDKEPNPLGTNVARLEKDEEKAVVNVGDALESLIKETITEESETKEKRTLSPAKKVRPEEEQTPTPGRKRTRGNGALSASTPTAIDSSKPPKQSKKDEAIIPITETEEEIDIFKDLKDYDDLLMKCTPPFTSLSPPLSEYDFNFTLDPEEGICELFGEE</sequence>
<organism evidence="8 9">
    <name type="scientific">Galendromus occidentalis</name>
    <name type="common">western predatory mite</name>
    <dbReference type="NCBI Taxonomy" id="34638"/>
    <lineage>
        <taxon>Eukaryota</taxon>
        <taxon>Metazoa</taxon>
        <taxon>Ecdysozoa</taxon>
        <taxon>Arthropoda</taxon>
        <taxon>Chelicerata</taxon>
        <taxon>Arachnida</taxon>
        <taxon>Acari</taxon>
        <taxon>Parasitiformes</taxon>
        <taxon>Mesostigmata</taxon>
        <taxon>Gamasina</taxon>
        <taxon>Phytoseioidea</taxon>
        <taxon>Phytoseiidae</taxon>
        <taxon>Typhlodrominae</taxon>
        <taxon>Galendromus</taxon>
    </lineage>
</organism>
<dbReference type="GeneID" id="100899844"/>
<protein>
    <submittedName>
        <fullName evidence="9">Transcription factor E2F4</fullName>
    </submittedName>
</protein>
<dbReference type="KEGG" id="goe:100899844"/>
<evidence type="ECO:0000256" key="4">
    <source>
        <dbReference type="ARBA" id="ARBA00023163"/>
    </source>
</evidence>
<evidence type="ECO:0000256" key="6">
    <source>
        <dbReference type="SAM" id="MobiDB-lite"/>
    </source>
</evidence>
<evidence type="ECO:0000256" key="3">
    <source>
        <dbReference type="ARBA" id="ARBA00023125"/>
    </source>
</evidence>
<dbReference type="Gene3D" id="6.10.250.540">
    <property type="match status" value="1"/>
</dbReference>
<keyword evidence="8" id="KW-1185">Reference proteome</keyword>
<keyword evidence="2 5" id="KW-0805">Transcription regulation</keyword>
<evidence type="ECO:0000256" key="5">
    <source>
        <dbReference type="RuleBase" id="RU003796"/>
    </source>
</evidence>
<dbReference type="SUPFAM" id="SSF144074">
    <property type="entry name" value="E2F-DP heterodimerization region"/>
    <property type="match status" value="1"/>
</dbReference>
<dbReference type="InterPro" id="IPR032198">
    <property type="entry name" value="E2F_CC-MB"/>
</dbReference>
<evidence type="ECO:0000313" key="8">
    <source>
        <dbReference type="Proteomes" id="UP000694867"/>
    </source>
</evidence>
<keyword evidence="5" id="KW-0539">Nucleus</keyword>
<dbReference type="Gene3D" id="1.10.10.10">
    <property type="entry name" value="Winged helix-like DNA-binding domain superfamily/Winged helix DNA-binding domain"/>
    <property type="match status" value="1"/>
</dbReference>
<dbReference type="InterPro" id="IPR003316">
    <property type="entry name" value="E2F_WHTH_DNA-bd_dom"/>
</dbReference>
<dbReference type="Proteomes" id="UP000694867">
    <property type="component" value="Unplaced"/>
</dbReference>
<comment type="subcellular location">
    <subcellularLocation>
        <location evidence="5">Nucleus</location>
    </subcellularLocation>
</comment>
<reference evidence="9" key="1">
    <citation type="submission" date="2025-08" db="UniProtKB">
        <authorList>
            <consortium name="RefSeq"/>
        </authorList>
    </citation>
    <scope>IDENTIFICATION</scope>
</reference>
<feature type="domain" description="E2F/DP family winged-helix DNA-binding" evidence="7">
    <location>
        <begin position="9"/>
        <end position="75"/>
    </location>
</feature>
<dbReference type="GO" id="GO:0090575">
    <property type="term" value="C:RNA polymerase II transcription regulator complex"/>
    <property type="evidence" value="ECO:0007669"/>
    <property type="project" value="TreeGrafter"/>
</dbReference>
<dbReference type="InterPro" id="IPR036390">
    <property type="entry name" value="WH_DNA-bd_sf"/>
</dbReference>
<dbReference type="InterPro" id="IPR036388">
    <property type="entry name" value="WH-like_DNA-bd_sf"/>
</dbReference>
<keyword evidence="3 5" id="KW-0238">DNA-binding</keyword>
<dbReference type="InterPro" id="IPR037241">
    <property type="entry name" value="E2F-DP_heterodim"/>
</dbReference>
<comment type="similarity">
    <text evidence="1 5">Belongs to the E2F/DP family.</text>
</comment>
<evidence type="ECO:0000259" key="7">
    <source>
        <dbReference type="SMART" id="SM01372"/>
    </source>
</evidence>
<feature type="compositionally biased region" description="Basic and acidic residues" evidence="6">
    <location>
        <begin position="226"/>
        <end position="237"/>
    </location>
</feature>
<keyword evidence="4 5" id="KW-0804">Transcription</keyword>
<dbReference type="Pfam" id="PF16421">
    <property type="entry name" value="E2F_CC-MB"/>
    <property type="match status" value="1"/>
</dbReference>
<dbReference type="GO" id="GO:0046983">
    <property type="term" value="F:protein dimerization activity"/>
    <property type="evidence" value="ECO:0007669"/>
    <property type="project" value="InterPro"/>
</dbReference>
<gene>
    <name evidence="9" type="primary">LOC100899844</name>
</gene>
<evidence type="ECO:0000313" key="9">
    <source>
        <dbReference type="RefSeq" id="XP_003744349.1"/>
    </source>
</evidence>
<dbReference type="GO" id="GO:0000981">
    <property type="term" value="F:DNA-binding transcription factor activity, RNA polymerase II-specific"/>
    <property type="evidence" value="ECO:0007669"/>
    <property type="project" value="TreeGrafter"/>
</dbReference>
<dbReference type="SUPFAM" id="SSF46785">
    <property type="entry name" value="Winged helix' DNA-binding domain"/>
    <property type="match status" value="1"/>
</dbReference>
<accession>A0AAJ6QUI8</accession>
<dbReference type="PANTHER" id="PTHR12081">
    <property type="entry name" value="TRANSCRIPTION FACTOR E2F"/>
    <property type="match status" value="1"/>
</dbReference>